<dbReference type="Pfam" id="PF13620">
    <property type="entry name" value="CarboxypepD_reg"/>
    <property type="match status" value="1"/>
</dbReference>
<dbReference type="Pfam" id="PF25183">
    <property type="entry name" value="OMP_b-brl_4"/>
    <property type="match status" value="2"/>
</dbReference>
<name>A0ABT3IQV9_9BACT</name>
<evidence type="ECO:0000256" key="6">
    <source>
        <dbReference type="ARBA" id="ARBA00023237"/>
    </source>
</evidence>
<dbReference type="Gene3D" id="2.40.170.20">
    <property type="entry name" value="TonB-dependent receptor, beta-barrel domain"/>
    <property type="match status" value="1"/>
</dbReference>
<accession>A0ABT3IQV9</accession>
<dbReference type="EMBL" id="JAPDNS010000002">
    <property type="protein sequence ID" value="MCW3486363.1"/>
    <property type="molecule type" value="Genomic_DNA"/>
</dbReference>
<proteinExistence type="predicted"/>
<protein>
    <submittedName>
        <fullName evidence="10">Carboxypeptidase regulatory-like domain-containing protein</fullName>
    </submittedName>
</protein>
<evidence type="ECO:0000313" key="11">
    <source>
        <dbReference type="Proteomes" id="UP001207742"/>
    </source>
</evidence>
<evidence type="ECO:0000313" key="10">
    <source>
        <dbReference type="EMBL" id="MCW3486363.1"/>
    </source>
</evidence>
<dbReference type="InterPro" id="IPR057601">
    <property type="entry name" value="Oar-like_b-barrel"/>
</dbReference>
<evidence type="ECO:0000259" key="9">
    <source>
        <dbReference type="Pfam" id="PF25183"/>
    </source>
</evidence>
<evidence type="ECO:0000256" key="4">
    <source>
        <dbReference type="ARBA" id="ARBA00022692"/>
    </source>
</evidence>
<evidence type="ECO:0000256" key="2">
    <source>
        <dbReference type="ARBA" id="ARBA00022448"/>
    </source>
</evidence>
<feature type="chain" id="PRO_5046075056" evidence="8">
    <location>
        <begin position="23"/>
        <end position="1068"/>
    </location>
</feature>
<dbReference type="Gene3D" id="2.170.130.10">
    <property type="entry name" value="TonB-dependent receptor, plug domain"/>
    <property type="match status" value="1"/>
</dbReference>
<dbReference type="InterPro" id="IPR039426">
    <property type="entry name" value="TonB-dep_rcpt-like"/>
</dbReference>
<dbReference type="Proteomes" id="UP001207742">
    <property type="component" value="Unassembled WGS sequence"/>
</dbReference>
<dbReference type="SUPFAM" id="SSF56935">
    <property type="entry name" value="Porins"/>
    <property type="match status" value="1"/>
</dbReference>
<reference evidence="10 11" key="1">
    <citation type="submission" date="2022-10" db="EMBL/GenBank/DDBJ databases">
        <title>Chitinophaga nivalis PC15 sp. nov., isolated from Pyeongchang county, South Korea.</title>
        <authorList>
            <person name="Trinh H.N."/>
        </authorList>
    </citation>
    <scope>NUCLEOTIDE SEQUENCE [LARGE SCALE GENOMIC DNA]</scope>
    <source>
        <strain evidence="10 11">PC14</strain>
    </source>
</reference>
<feature type="region of interest" description="Disordered" evidence="7">
    <location>
        <begin position="128"/>
        <end position="154"/>
    </location>
</feature>
<evidence type="ECO:0000256" key="7">
    <source>
        <dbReference type="SAM" id="MobiDB-lite"/>
    </source>
</evidence>
<gene>
    <name evidence="10" type="ORF">OL497_20855</name>
</gene>
<keyword evidence="8" id="KW-0732">Signal</keyword>
<evidence type="ECO:0000256" key="5">
    <source>
        <dbReference type="ARBA" id="ARBA00023136"/>
    </source>
</evidence>
<evidence type="ECO:0000256" key="1">
    <source>
        <dbReference type="ARBA" id="ARBA00004571"/>
    </source>
</evidence>
<comment type="caution">
    <text evidence="10">The sequence shown here is derived from an EMBL/GenBank/DDBJ whole genome shotgun (WGS) entry which is preliminary data.</text>
</comment>
<keyword evidence="4" id="KW-0812">Transmembrane</keyword>
<keyword evidence="11" id="KW-1185">Reference proteome</keyword>
<dbReference type="SUPFAM" id="SSF49464">
    <property type="entry name" value="Carboxypeptidase regulatory domain-like"/>
    <property type="match status" value="1"/>
</dbReference>
<dbReference type="PANTHER" id="PTHR30069">
    <property type="entry name" value="TONB-DEPENDENT OUTER MEMBRANE RECEPTOR"/>
    <property type="match status" value="1"/>
</dbReference>
<organism evidence="10 11">
    <name type="scientific">Chitinophaga nivalis</name>
    <dbReference type="NCBI Taxonomy" id="2991709"/>
    <lineage>
        <taxon>Bacteria</taxon>
        <taxon>Pseudomonadati</taxon>
        <taxon>Bacteroidota</taxon>
        <taxon>Chitinophagia</taxon>
        <taxon>Chitinophagales</taxon>
        <taxon>Chitinophagaceae</taxon>
        <taxon>Chitinophaga</taxon>
    </lineage>
</organism>
<keyword evidence="5" id="KW-0472">Membrane</keyword>
<dbReference type="InterPro" id="IPR008969">
    <property type="entry name" value="CarboxyPept-like_regulatory"/>
</dbReference>
<dbReference type="RefSeq" id="WP_264733179.1">
    <property type="nucleotide sequence ID" value="NZ_JAPDNR010000001.1"/>
</dbReference>
<evidence type="ECO:0000256" key="3">
    <source>
        <dbReference type="ARBA" id="ARBA00022452"/>
    </source>
</evidence>
<evidence type="ECO:0000256" key="8">
    <source>
        <dbReference type="SAM" id="SignalP"/>
    </source>
</evidence>
<sequence length="1068" mass="118170">MKKNYQLLFTWVGCLLAFLSVAVQVAAQSTTSSAVQGIVKNNNDEPMPGASVTVTYAATGSRYQARTSEKGTFYLQNLPVGGPYKIEVSFLGYRNFVDDKVYLALGQAYNVKVYMSEEKGQLQQVEVKGNRHSSPHDASKTGAGQNISRSQLDRMPTLNRSLSDFTRLVPQSSGLSFGGRNNRYNNIQIDGSQNNDIMGYGVGGGVTTGAPGGQAGTQPISLDAIDEIQVVLAPFDVKQGSFTGAGINAVTRRGTNTWSGSVYAYGKNQGLMGLSPDDNRQKYNAFQDGQLGFRLGGAIVKNKLFFFVNGETSYRSEPLLYRAGRGKGAADESTISYNMAQQLADTLRSRFGYEPGKFEDITKVTSSNKFFIRLDYTINDRNRLTLRHNFVNARRDDITNGANALRFENNKYIQTNKTNVTVAELNTYFSENVSNNLIVGYTSVKDNREIPGSPFPQVTIQAGAAGTLVAGTEGYSPAARQEQNLFQLTDNLSWLKDKHHFTFGTQNEYFRFDNLFLQNVWGNYQYSSLDAFLNNQAPNLYQLTYSKLPGVSVPPSVFRSLQLGFYAQDEYTVMEGLKITAGLRADIPVFLDKPLANPQVAAGFINEGYKTDMRPKTRVLLSPRLGFNWDINKNGNTIIRGGTGIFTGRLPYVWLANAYNNTGVDLGRINATGAAAAGVRFNSDVNNQPRPNAVATSEIDLTDPNFRMPQVWRTSLAVDQQLPWQITGTLEAIYSKDMNAPFIQDLNLVEPKAKLGGDGRDQYPAGNARLRFPEYTNVFLLTNTNKGYQYSLTAKLERNVANGVSASAAYTYGQAKDISSMNSTIASTNFRNNTITNNPNYPQLTYSDWNLDHRIIATLSYRVTYLKHLATTIGLVYNGQSGLPYTYRVNADINGDGQTQNDAMYIPKDISDIVLVPNNAQDKRTPQEIYAQLNSFIEQDPYLSKHRGEYAGRNAARTPWTHIVDLHVAQDVLLKMGKKTHALQIAFDVFNFTNMLNRNWGLVKLPSITTTQLPATLSGAVLVYKGMEAASPAGISRPMYSYVPVNGSFVNAPVESRWRGQLSVRYSF</sequence>
<feature type="domain" description="TonB-dependent transporter Oar-like beta-barrel" evidence="9">
    <location>
        <begin position="364"/>
        <end position="997"/>
    </location>
</feature>
<keyword evidence="3" id="KW-1134">Transmembrane beta strand</keyword>
<comment type="subcellular location">
    <subcellularLocation>
        <location evidence="1">Cell outer membrane</location>
        <topology evidence="1">Multi-pass membrane protein</topology>
    </subcellularLocation>
</comment>
<keyword evidence="6" id="KW-0998">Cell outer membrane</keyword>
<feature type="signal peptide" evidence="8">
    <location>
        <begin position="1"/>
        <end position="22"/>
    </location>
</feature>
<dbReference type="InterPro" id="IPR037066">
    <property type="entry name" value="Plug_dom_sf"/>
</dbReference>
<dbReference type="Gene3D" id="2.60.40.1120">
    <property type="entry name" value="Carboxypeptidase-like, regulatory domain"/>
    <property type="match status" value="1"/>
</dbReference>
<dbReference type="InterPro" id="IPR036942">
    <property type="entry name" value="Beta-barrel_TonB_sf"/>
</dbReference>
<keyword evidence="2" id="KW-0813">Transport</keyword>
<dbReference type="PANTHER" id="PTHR30069:SF46">
    <property type="entry name" value="OAR PROTEIN"/>
    <property type="match status" value="1"/>
</dbReference>
<feature type="domain" description="TonB-dependent transporter Oar-like beta-barrel" evidence="9">
    <location>
        <begin position="250"/>
        <end position="314"/>
    </location>
</feature>